<evidence type="ECO:0000256" key="1">
    <source>
        <dbReference type="SAM" id="MobiDB-lite"/>
    </source>
</evidence>
<organism evidence="2 3">
    <name type="scientific">Trifolium medium</name>
    <dbReference type="NCBI Taxonomy" id="97028"/>
    <lineage>
        <taxon>Eukaryota</taxon>
        <taxon>Viridiplantae</taxon>
        <taxon>Streptophyta</taxon>
        <taxon>Embryophyta</taxon>
        <taxon>Tracheophyta</taxon>
        <taxon>Spermatophyta</taxon>
        <taxon>Magnoliopsida</taxon>
        <taxon>eudicotyledons</taxon>
        <taxon>Gunneridae</taxon>
        <taxon>Pentapetalae</taxon>
        <taxon>rosids</taxon>
        <taxon>fabids</taxon>
        <taxon>Fabales</taxon>
        <taxon>Fabaceae</taxon>
        <taxon>Papilionoideae</taxon>
        <taxon>50 kb inversion clade</taxon>
        <taxon>NPAAA clade</taxon>
        <taxon>Hologalegina</taxon>
        <taxon>IRL clade</taxon>
        <taxon>Trifolieae</taxon>
        <taxon>Trifolium</taxon>
    </lineage>
</organism>
<protein>
    <submittedName>
        <fullName evidence="2">Uncharacterized protein</fullName>
    </submittedName>
</protein>
<feature type="region of interest" description="Disordered" evidence="1">
    <location>
        <begin position="1"/>
        <end position="24"/>
    </location>
</feature>
<accession>A0A392PLA3</accession>
<proteinExistence type="predicted"/>
<sequence>NSGMNEEDDDAAKDSQPAAPNQSGMCYKSLSGSILWGHDGSLWSPAIGM</sequence>
<feature type="compositionally biased region" description="Acidic residues" evidence="1">
    <location>
        <begin position="1"/>
        <end position="11"/>
    </location>
</feature>
<dbReference type="Proteomes" id="UP000265520">
    <property type="component" value="Unassembled WGS sequence"/>
</dbReference>
<evidence type="ECO:0000313" key="3">
    <source>
        <dbReference type="Proteomes" id="UP000265520"/>
    </source>
</evidence>
<name>A0A392PLA3_9FABA</name>
<evidence type="ECO:0000313" key="2">
    <source>
        <dbReference type="EMBL" id="MCI11675.1"/>
    </source>
</evidence>
<feature type="non-terminal residue" evidence="2">
    <location>
        <position position="1"/>
    </location>
</feature>
<comment type="caution">
    <text evidence="2">The sequence shown here is derived from an EMBL/GenBank/DDBJ whole genome shotgun (WGS) entry which is preliminary data.</text>
</comment>
<dbReference type="AlphaFoldDB" id="A0A392PLA3"/>
<keyword evidence="3" id="KW-1185">Reference proteome</keyword>
<dbReference type="EMBL" id="LXQA010081102">
    <property type="protein sequence ID" value="MCI11675.1"/>
    <property type="molecule type" value="Genomic_DNA"/>
</dbReference>
<reference evidence="2 3" key="1">
    <citation type="journal article" date="2018" name="Front. Plant Sci.">
        <title>Red Clover (Trifolium pratense) and Zigzag Clover (T. medium) - A Picture of Genomic Similarities and Differences.</title>
        <authorList>
            <person name="Dluhosova J."/>
            <person name="Istvanek J."/>
            <person name="Nedelnik J."/>
            <person name="Repkova J."/>
        </authorList>
    </citation>
    <scope>NUCLEOTIDE SEQUENCE [LARGE SCALE GENOMIC DNA]</scope>
    <source>
        <strain evidence="3">cv. 10/8</strain>
        <tissue evidence="2">Leaf</tissue>
    </source>
</reference>